<evidence type="ECO:0000256" key="1">
    <source>
        <dbReference type="SAM" id="SignalP"/>
    </source>
</evidence>
<gene>
    <name evidence="2" type="ORF">HERIO_2776</name>
</gene>
<feature type="signal peptide" evidence="1">
    <location>
        <begin position="1"/>
        <end position="16"/>
    </location>
</feature>
<evidence type="ECO:0000313" key="3">
    <source>
        <dbReference type="Proteomes" id="UP000192356"/>
    </source>
</evidence>
<keyword evidence="1" id="KW-0732">Signal</keyword>
<name>A0A1X0Q8A3_9MICR</name>
<protein>
    <submittedName>
        <fullName evidence="2">Uncharacterized protein</fullName>
    </submittedName>
</protein>
<dbReference type="AlphaFoldDB" id="A0A1X0Q8A3"/>
<proteinExistence type="predicted"/>
<sequence>MAQSFLLFLLLKYLFLNHNHLMAHKWLYLLISLSFQKLHLHYPSL</sequence>
<evidence type="ECO:0000313" key="2">
    <source>
        <dbReference type="EMBL" id="ORD95986.1"/>
    </source>
</evidence>
<comment type="caution">
    <text evidence="2">The sequence shown here is derived from an EMBL/GenBank/DDBJ whole genome shotgun (WGS) entry which is preliminary data.</text>
</comment>
<feature type="chain" id="PRO_5012642658" evidence="1">
    <location>
        <begin position="17"/>
        <end position="45"/>
    </location>
</feature>
<accession>A0A1X0Q8A3</accession>
<reference evidence="2 3" key="1">
    <citation type="journal article" date="2017" name="Environ. Microbiol.">
        <title>Decay of the glycolytic pathway and adaptation to intranuclear parasitism within Enterocytozoonidae microsporidia.</title>
        <authorList>
            <person name="Wiredu Boakye D."/>
            <person name="Jaroenlak P."/>
            <person name="Prachumwat A."/>
            <person name="Williams T.A."/>
            <person name="Bateman K.S."/>
            <person name="Itsathitphaisarn O."/>
            <person name="Sritunyalucksana K."/>
            <person name="Paszkiewicz K.H."/>
            <person name="Moore K.A."/>
            <person name="Stentiford G.D."/>
            <person name="Williams B.A."/>
        </authorList>
    </citation>
    <scope>NUCLEOTIDE SEQUENCE [LARGE SCALE GENOMIC DNA]</scope>
    <source>
        <strain evidence="2 3">GB1</strain>
    </source>
</reference>
<dbReference type="Proteomes" id="UP000192356">
    <property type="component" value="Unassembled WGS sequence"/>
</dbReference>
<dbReference type="VEuPathDB" id="MicrosporidiaDB:HERIO_2776"/>
<dbReference type="EMBL" id="LVKB01000146">
    <property type="protein sequence ID" value="ORD95986.1"/>
    <property type="molecule type" value="Genomic_DNA"/>
</dbReference>
<organism evidence="2 3">
    <name type="scientific">Hepatospora eriocheir</name>
    <dbReference type="NCBI Taxonomy" id="1081669"/>
    <lineage>
        <taxon>Eukaryota</taxon>
        <taxon>Fungi</taxon>
        <taxon>Fungi incertae sedis</taxon>
        <taxon>Microsporidia</taxon>
        <taxon>Hepatosporidae</taxon>
        <taxon>Hepatospora</taxon>
    </lineage>
</organism>
<keyword evidence="3" id="KW-1185">Reference proteome</keyword>